<reference evidence="2" key="1">
    <citation type="journal article" date="2019" name="Int. J. Syst. Evol. Microbiol.">
        <title>The Global Catalogue of Microorganisms (GCM) 10K type strain sequencing project: providing services to taxonomists for standard genome sequencing and annotation.</title>
        <authorList>
            <consortium name="The Broad Institute Genomics Platform"/>
            <consortium name="The Broad Institute Genome Sequencing Center for Infectious Disease"/>
            <person name="Wu L."/>
            <person name="Ma J."/>
        </authorList>
    </citation>
    <scope>NUCLEOTIDE SEQUENCE [LARGE SCALE GENOMIC DNA]</scope>
    <source>
        <strain evidence="2">CGMCC 4.7393</strain>
    </source>
</reference>
<keyword evidence="2" id="KW-1185">Reference proteome</keyword>
<dbReference type="Proteomes" id="UP001596405">
    <property type="component" value="Unassembled WGS sequence"/>
</dbReference>
<dbReference type="EMBL" id="JBHSYQ010000016">
    <property type="protein sequence ID" value="MFC6999875.1"/>
    <property type="molecule type" value="Genomic_DNA"/>
</dbReference>
<evidence type="ECO:0000313" key="2">
    <source>
        <dbReference type="Proteomes" id="UP001596405"/>
    </source>
</evidence>
<protein>
    <submittedName>
        <fullName evidence="1">Uncharacterized protein</fullName>
    </submittedName>
</protein>
<sequence>MSGCKGSRKELKPQVEEIRLQLIGLKEHAIRSLLGKPDTEELLQKSNKIYIYYINPGPKCANPSGAGDVAALAVRIDALGTVIESNILEE</sequence>
<evidence type="ECO:0000313" key="1">
    <source>
        <dbReference type="EMBL" id="MFC6999875.1"/>
    </source>
</evidence>
<proteinExistence type="predicted"/>
<name>A0ABW2DQ31_9BACT</name>
<organism evidence="1 2">
    <name type="scientific">Rufibacter roseus</name>
    <dbReference type="NCBI Taxonomy" id="1567108"/>
    <lineage>
        <taxon>Bacteria</taxon>
        <taxon>Pseudomonadati</taxon>
        <taxon>Bacteroidota</taxon>
        <taxon>Cytophagia</taxon>
        <taxon>Cytophagales</taxon>
        <taxon>Hymenobacteraceae</taxon>
        <taxon>Rufibacter</taxon>
    </lineage>
</organism>
<accession>A0ABW2DQ31</accession>
<gene>
    <name evidence="1" type="ORF">ACFQHR_19725</name>
</gene>
<comment type="caution">
    <text evidence="1">The sequence shown here is derived from an EMBL/GenBank/DDBJ whole genome shotgun (WGS) entry which is preliminary data.</text>
</comment>